<gene>
    <name evidence="1" type="ORF">CF165_46985</name>
</gene>
<sequence>MTTFMQIPWNLYHSAEPEAGEILPALTGRWKRSRPVEQFDPNWSYILTGNASTVSVVAALHCGHADVPEHAWSQVLRLYCPAAWRLLTDAGISFERWNLGRCDAVLCARVAATANTELGGYAVFAVMDVPAAVAEVVATLGSVPTFT</sequence>
<organism evidence="1 2">
    <name type="scientific">Amycolatopsis vastitatis</name>
    <dbReference type="NCBI Taxonomy" id="1905142"/>
    <lineage>
        <taxon>Bacteria</taxon>
        <taxon>Bacillati</taxon>
        <taxon>Actinomycetota</taxon>
        <taxon>Actinomycetes</taxon>
        <taxon>Pseudonocardiales</taxon>
        <taxon>Pseudonocardiaceae</taxon>
        <taxon>Amycolatopsis</taxon>
    </lineage>
</organism>
<name>A0A229SL46_9PSEU</name>
<dbReference type="Proteomes" id="UP000215199">
    <property type="component" value="Unassembled WGS sequence"/>
</dbReference>
<dbReference type="OrthoDB" id="5189146at2"/>
<dbReference type="AlphaFoldDB" id="A0A229SL46"/>
<evidence type="ECO:0000313" key="2">
    <source>
        <dbReference type="Proteomes" id="UP000215199"/>
    </source>
</evidence>
<protein>
    <submittedName>
        <fullName evidence="1">Uncharacterized protein</fullName>
    </submittedName>
</protein>
<dbReference type="RefSeq" id="WP_093954100.1">
    <property type="nucleotide sequence ID" value="NZ_NMUL01000079.1"/>
</dbReference>
<keyword evidence="2" id="KW-1185">Reference proteome</keyword>
<comment type="caution">
    <text evidence="1">The sequence shown here is derived from an EMBL/GenBank/DDBJ whole genome shotgun (WGS) entry which is preliminary data.</text>
</comment>
<reference evidence="2" key="1">
    <citation type="submission" date="2017-07" db="EMBL/GenBank/DDBJ databases">
        <title>Comparative genome mining reveals phylogenetic distribution patterns of secondary metabolites in Amycolatopsis.</title>
        <authorList>
            <person name="Adamek M."/>
            <person name="Alanjary M."/>
            <person name="Sales-Ortells H."/>
            <person name="Goodfellow M."/>
            <person name="Bull A.T."/>
            <person name="Kalinowski J."/>
            <person name="Ziemert N."/>
        </authorList>
    </citation>
    <scope>NUCLEOTIDE SEQUENCE [LARGE SCALE GENOMIC DNA]</scope>
    <source>
        <strain evidence="2">H5</strain>
    </source>
</reference>
<accession>A0A229SL46</accession>
<evidence type="ECO:0000313" key="1">
    <source>
        <dbReference type="EMBL" id="OXM59556.1"/>
    </source>
</evidence>
<proteinExistence type="predicted"/>
<dbReference type="EMBL" id="NMUL01000079">
    <property type="protein sequence ID" value="OXM59556.1"/>
    <property type="molecule type" value="Genomic_DNA"/>
</dbReference>